<evidence type="ECO:0000313" key="2">
    <source>
        <dbReference type="Proteomes" id="UP001596548"/>
    </source>
</evidence>
<reference evidence="2" key="1">
    <citation type="journal article" date="2019" name="Int. J. Syst. Evol. Microbiol.">
        <title>The Global Catalogue of Microorganisms (GCM) 10K type strain sequencing project: providing services to taxonomists for standard genome sequencing and annotation.</title>
        <authorList>
            <consortium name="The Broad Institute Genomics Platform"/>
            <consortium name="The Broad Institute Genome Sequencing Center for Infectious Disease"/>
            <person name="Wu L."/>
            <person name="Ma J."/>
        </authorList>
    </citation>
    <scope>NUCLEOTIDE SEQUENCE [LARGE SCALE GENOMIC DNA]</scope>
    <source>
        <strain evidence="2">XZYJT-10</strain>
    </source>
</reference>
<name>A0ABW2I3Z5_9ACTN</name>
<comment type="caution">
    <text evidence="1">The sequence shown here is derived from an EMBL/GenBank/DDBJ whole genome shotgun (WGS) entry which is preliminary data.</text>
</comment>
<sequence>MRQQHPLGLDPGHPLFPIAAMRHEPATGAVEIRFTDGRSEHGAIAPLDAPTWIREMTFDVRTSNLQATLHGGAELTMSIGTVRTPVDRPVVYLDQNHWIDMARFSIGSTTLSDERRRTCRRITELAMHEQILLPISSAHLVEIAKKADRQRTEVAQVMMKLSKGWQMRSPLYVQRSELERMFGGAPECLGKGEVFTLEPGALFSDAPRPGTEPSPAAVDDLPADLQGLVQRLSWTAAIVDTFVDTERLMSDDGLRKARQWATSFHDLALHVRGNPKARRQLRQITGVRFLSDIQTDLAGVALAAGLTTEEFRDWCQDQAENDIAAAPMLGRFRELLHLRVSNADDKWAANDLNDTLYLCCAGAYADIVVGERKMTSYLQRASSKVTKGATLFRHLEDALPAIEYATG</sequence>
<accession>A0ABW2I3Z5</accession>
<dbReference type="Proteomes" id="UP001596548">
    <property type="component" value="Unassembled WGS sequence"/>
</dbReference>
<proteinExistence type="predicted"/>
<gene>
    <name evidence="1" type="ORF">ACFQS1_37015</name>
</gene>
<organism evidence="1 2">
    <name type="scientific">Paractinoplanes rhizophilus</name>
    <dbReference type="NCBI Taxonomy" id="1416877"/>
    <lineage>
        <taxon>Bacteria</taxon>
        <taxon>Bacillati</taxon>
        <taxon>Actinomycetota</taxon>
        <taxon>Actinomycetes</taxon>
        <taxon>Micromonosporales</taxon>
        <taxon>Micromonosporaceae</taxon>
        <taxon>Paractinoplanes</taxon>
    </lineage>
</organism>
<keyword evidence="2" id="KW-1185">Reference proteome</keyword>
<dbReference type="EMBL" id="JBHTBJ010000055">
    <property type="protein sequence ID" value="MFC7279597.1"/>
    <property type="molecule type" value="Genomic_DNA"/>
</dbReference>
<evidence type="ECO:0000313" key="1">
    <source>
        <dbReference type="EMBL" id="MFC7279597.1"/>
    </source>
</evidence>
<dbReference type="RefSeq" id="WP_378977073.1">
    <property type="nucleotide sequence ID" value="NZ_JBHTBJ010000055.1"/>
</dbReference>
<protein>
    <submittedName>
        <fullName evidence="1">Uncharacterized protein</fullName>
    </submittedName>
</protein>